<evidence type="ECO:0000313" key="2">
    <source>
        <dbReference type="Proteomes" id="UP001496720"/>
    </source>
</evidence>
<protein>
    <submittedName>
        <fullName evidence="1">2'-5' RNA ligase family protein</fullName>
    </submittedName>
</protein>
<reference evidence="1 2" key="1">
    <citation type="submission" date="2024-06" db="EMBL/GenBank/DDBJ databases">
        <title>The Natural Products Discovery Center: Release of the First 8490 Sequenced Strains for Exploring Actinobacteria Biosynthetic Diversity.</title>
        <authorList>
            <person name="Kalkreuter E."/>
            <person name="Kautsar S.A."/>
            <person name="Yang D."/>
            <person name="Bader C.D."/>
            <person name="Teijaro C.N."/>
            <person name="Fluegel L."/>
            <person name="Davis C.M."/>
            <person name="Simpson J.R."/>
            <person name="Lauterbach L."/>
            <person name="Steele A.D."/>
            <person name="Gui C."/>
            <person name="Meng S."/>
            <person name="Li G."/>
            <person name="Viehrig K."/>
            <person name="Ye F."/>
            <person name="Su P."/>
            <person name="Kiefer A.F."/>
            <person name="Nichols A."/>
            <person name="Cepeda A.J."/>
            <person name="Yan W."/>
            <person name="Fan B."/>
            <person name="Jiang Y."/>
            <person name="Adhikari A."/>
            <person name="Zheng C.-J."/>
            <person name="Schuster L."/>
            <person name="Cowan T.M."/>
            <person name="Smanski M.J."/>
            <person name="Chevrette M.G."/>
            <person name="De Carvalho L.P.S."/>
            <person name="Shen B."/>
        </authorList>
    </citation>
    <scope>NUCLEOTIDE SEQUENCE [LARGE SCALE GENOMIC DNA]</scope>
    <source>
        <strain evidence="1 2">NPDC001615</strain>
    </source>
</reference>
<dbReference type="Proteomes" id="UP001496720">
    <property type="component" value="Unassembled WGS sequence"/>
</dbReference>
<sequence>MNPRPARGPAKAATAGTTAVVALLPDAEPLSRSAAGTDGQAVRPGLPAHATLLYPWLPADEVDESELHRLRLGLPVGPVRLGLASVERTGGFVGVPVPELSPLADAVRTAFPAQVPYGGRFGPRPPVHLTVALDADPRAADDIARRTAAALPITTEINTLHVAGLAPTGWQGLAELPFSH</sequence>
<proteinExistence type="predicted"/>
<keyword evidence="2" id="KW-1185">Reference proteome</keyword>
<dbReference type="Pfam" id="PF13563">
    <property type="entry name" value="2_5_RNA_ligase2"/>
    <property type="match status" value="1"/>
</dbReference>
<accession>A0ABV1SRP8</accession>
<organism evidence="1 2">
    <name type="scientific">Streptomyces violaceorubidus</name>
    <dbReference type="NCBI Taxonomy" id="284042"/>
    <lineage>
        <taxon>Bacteria</taxon>
        <taxon>Bacillati</taxon>
        <taxon>Actinomycetota</taxon>
        <taxon>Actinomycetes</taxon>
        <taxon>Kitasatosporales</taxon>
        <taxon>Streptomycetaceae</taxon>
        <taxon>Streptomyces</taxon>
    </lineage>
</organism>
<dbReference type="RefSeq" id="WP_352146401.1">
    <property type="nucleotide sequence ID" value="NZ_JBEOZY010000005.1"/>
</dbReference>
<keyword evidence="1" id="KW-0436">Ligase</keyword>
<name>A0ABV1SRP8_9ACTN</name>
<dbReference type="EMBL" id="JBEOZY010000005">
    <property type="protein sequence ID" value="MER6164407.1"/>
    <property type="molecule type" value="Genomic_DNA"/>
</dbReference>
<dbReference type="GO" id="GO:0016874">
    <property type="term" value="F:ligase activity"/>
    <property type="evidence" value="ECO:0007669"/>
    <property type="project" value="UniProtKB-KW"/>
</dbReference>
<evidence type="ECO:0000313" key="1">
    <source>
        <dbReference type="EMBL" id="MER6164407.1"/>
    </source>
</evidence>
<comment type="caution">
    <text evidence="1">The sequence shown here is derived from an EMBL/GenBank/DDBJ whole genome shotgun (WGS) entry which is preliminary data.</text>
</comment>
<gene>
    <name evidence="1" type="ORF">ABT188_07415</name>
</gene>